<comment type="similarity">
    <text evidence="2 11">Belongs to the PDGF/VEGF growth factor family.</text>
</comment>
<dbReference type="GO" id="GO:0005615">
    <property type="term" value="C:extracellular space"/>
    <property type="evidence" value="ECO:0007669"/>
    <property type="project" value="TreeGrafter"/>
</dbReference>
<dbReference type="GO" id="GO:0002040">
    <property type="term" value="P:sprouting angiogenesis"/>
    <property type="evidence" value="ECO:0007669"/>
    <property type="project" value="TreeGrafter"/>
</dbReference>
<dbReference type="HOGENOM" id="CLU_042996_2_0_1"/>
<dbReference type="InParanoid" id="M3XKW3"/>
<keyword evidence="10" id="KW-0497">Mitogen</keyword>
<evidence type="ECO:0000256" key="1">
    <source>
        <dbReference type="ARBA" id="ARBA00004613"/>
    </source>
</evidence>
<dbReference type="InterPro" id="IPR027928">
    <property type="entry name" value="VEGF_C"/>
</dbReference>
<accession>M3XKW3</accession>
<gene>
    <name evidence="14" type="primary">VEGFBA</name>
</gene>
<dbReference type="FunFam" id="2.10.160.10:FF:000001">
    <property type="entry name" value="Vascular endothelial growth factor A"/>
    <property type="match status" value="1"/>
</dbReference>
<dbReference type="GeneTree" id="ENSGT00940000157284"/>
<organism evidence="14 15">
    <name type="scientific">Latimeria chalumnae</name>
    <name type="common">Coelacanth</name>
    <dbReference type="NCBI Taxonomy" id="7897"/>
    <lineage>
        <taxon>Eukaryota</taxon>
        <taxon>Metazoa</taxon>
        <taxon>Chordata</taxon>
        <taxon>Craniata</taxon>
        <taxon>Vertebrata</taxon>
        <taxon>Euteleostomi</taxon>
        <taxon>Coelacanthiformes</taxon>
        <taxon>Coelacanthidae</taxon>
        <taxon>Latimeria</taxon>
    </lineage>
</organism>
<dbReference type="eggNOG" id="ENOG502QVI8">
    <property type="taxonomic scope" value="Eukaryota"/>
</dbReference>
<evidence type="ECO:0000256" key="8">
    <source>
        <dbReference type="ARBA" id="ARBA00023157"/>
    </source>
</evidence>
<keyword evidence="8" id="KW-1015">Disulfide bond</keyword>
<dbReference type="InterPro" id="IPR050507">
    <property type="entry name" value="PDGF/VEGF_growth_factor"/>
</dbReference>
<dbReference type="Ensembl" id="ENSLACT00000026554.1">
    <property type="protein sequence ID" value="ENSLACP00000023369.1"/>
    <property type="gene ID" value="ENSLACG00000022630.1"/>
</dbReference>
<dbReference type="GO" id="GO:0001666">
    <property type="term" value="P:response to hypoxia"/>
    <property type="evidence" value="ECO:0007669"/>
    <property type="project" value="TreeGrafter"/>
</dbReference>
<dbReference type="GO" id="GO:0042056">
    <property type="term" value="F:chemoattractant activity"/>
    <property type="evidence" value="ECO:0007669"/>
    <property type="project" value="TreeGrafter"/>
</dbReference>
<dbReference type="PANTHER" id="PTHR12025:SF5">
    <property type="entry name" value="VASCULAR ENDOTHELIAL GROWTH FACTOR A, LONG FORM"/>
    <property type="match status" value="1"/>
</dbReference>
<dbReference type="EMBL" id="AFYH01015795">
    <property type="status" value="NOT_ANNOTATED_CDS"/>
    <property type="molecule type" value="Genomic_DNA"/>
</dbReference>
<protein>
    <recommendedName>
        <fullName evidence="13">Platelet-derived growth factor (PDGF) family profile domain-containing protein</fullName>
    </recommendedName>
</protein>
<dbReference type="GO" id="GO:0038084">
    <property type="term" value="P:vascular endothelial growth factor signaling pathway"/>
    <property type="evidence" value="ECO:0007669"/>
    <property type="project" value="TreeGrafter"/>
</dbReference>
<keyword evidence="7 11" id="KW-0339">Growth factor</keyword>
<dbReference type="GO" id="GO:0005172">
    <property type="term" value="F:vascular endothelial growth factor receptor binding"/>
    <property type="evidence" value="ECO:0007669"/>
    <property type="project" value="TreeGrafter"/>
</dbReference>
<dbReference type="GO" id="GO:0030154">
    <property type="term" value="P:cell differentiation"/>
    <property type="evidence" value="ECO:0007669"/>
    <property type="project" value="UniProtKB-KW"/>
</dbReference>
<dbReference type="GO" id="GO:0016020">
    <property type="term" value="C:membrane"/>
    <property type="evidence" value="ECO:0007669"/>
    <property type="project" value="InterPro"/>
</dbReference>
<dbReference type="GO" id="GO:0048010">
    <property type="term" value="P:vascular endothelial growth factor receptor signaling pathway"/>
    <property type="evidence" value="ECO:0007669"/>
    <property type="project" value="TreeGrafter"/>
</dbReference>
<dbReference type="Gene3D" id="2.10.160.10">
    <property type="entry name" value="Vascular endothelial growth factor, heparin-binding domain"/>
    <property type="match status" value="1"/>
</dbReference>
<dbReference type="CDD" id="cd00135">
    <property type="entry name" value="PDGF"/>
    <property type="match status" value="1"/>
</dbReference>
<dbReference type="GO" id="GO:0050930">
    <property type="term" value="P:induction of positive chemotaxis"/>
    <property type="evidence" value="ECO:0007669"/>
    <property type="project" value="TreeGrafter"/>
</dbReference>
<sequence length="148" mass="17443">MKWLDVYNRSFCQPKEMLVSINTEYPEEVEHIFVPSCVPLQRCAGCCTDEQLECVPTKTHIIIMEIMKTRYLSSEFVHLPFVQHSLCECKPKKDKGRFERPPCSPCTEKRRQQNPQTCECTCRTTPQRCQARGMELNEHSCRCERPRR</sequence>
<evidence type="ECO:0000256" key="4">
    <source>
        <dbReference type="ARBA" id="ARBA00022525"/>
    </source>
</evidence>
<evidence type="ECO:0000256" key="3">
    <source>
        <dbReference type="ARBA" id="ARBA00022473"/>
    </source>
</evidence>
<dbReference type="FunFam" id="2.10.90.10:FF:000030">
    <property type="entry name" value="Vascular endothelial growth factor B"/>
    <property type="match status" value="1"/>
</dbReference>
<dbReference type="GO" id="GO:0001938">
    <property type="term" value="P:positive regulation of endothelial cell proliferation"/>
    <property type="evidence" value="ECO:0007669"/>
    <property type="project" value="TreeGrafter"/>
</dbReference>
<dbReference type="RefSeq" id="XP_005988900.1">
    <property type="nucleotide sequence ID" value="XM_005988838.3"/>
</dbReference>
<dbReference type="InterPro" id="IPR000072">
    <property type="entry name" value="PDGF/VEGF_dom"/>
</dbReference>
<proteinExistence type="inferred from homology"/>
<dbReference type="Pfam" id="PF00341">
    <property type="entry name" value="PDGF"/>
    <property type="match status" value="1"/>
</dbReference>
<evidence type="ECO:0000256" key="6">
    <source>
        <dbReference type="ARBA" id="ARBA00022782"/>
    </source>
</evidence>
<evidence type="ECO:0000256" key="7">
    <source>
        <dbReference type="ARBA" id="ARBA00023030"/>
    </source>
</evidence>
<dbReference type="GO" id="GO:0008201">
    <property type="term" value="F:heparin binding"/>
    <property type="evidence" value="ECO:0007669"/>
    <property type="project" value="InterPro"/>
</dbReference>
<evidence type="ECO:0000256" key="11">
    <source>
        <dbReference type="RuleBase" id="RU003818"/>
    </source>
</evidence>
<dbReference type="GO" id="GO:0045766">
    <property type="term" value="P:positive regulation of angiogenesis"/>
    <property type="evidence" value="ECO:0007669"/>
    <property type="project" value="TreeGrafter"/>
</dbReference>
<dbReference type="AlphaFoldDB" id="M3XKW3"/>
<dbReference type="CTD" id="101885552"/>
<keyword evidence="4" id="KW-0964">Secreted</keyword>
<name>M3XKW3_LATCH</name>
<feature type="region of interest" description="Disordered" evidence="12">
    <location>
        <begin position="93"/>
        <end position="112"/>
    </location>
</feature>
<dbReference type="Gene3D" id="2.10.90.10">
    <property type="entry name" value="Cystine-knot cytokines"/>
    <property type="match status" value="1"/>
</dbReference>
<dbReference type="Pfam" id="PF14554">
    <property type="entry name" value="VEGF_C"/>
    <property type="match status" value="1"/>
</dbReference>
<dbReference type="Proteomes" id="UP000008672">
    <property type="component" value="Unassembled WGS sequence"/>
</dbReference>
<evidence type="ECO:0000256" key="10">
    <source>
        <dbReference type="ARBA" id="ARBA00023246"/>
    </source>
</evidence>
<dbReference type="GO" id="GO:0060754">
    <property type="term" value="P:positive regulation of mast cell chemotaxis"/>
    <property type="evidence" value="ECO:0007669"/>
    <property type="project" value="TreeGrafter"/>
</dbReference>
<dbReference type="PROSITE" id="PS50278">
    <property type="entry name" value="PDGF_2"/>
    <property type="match status" value="1"/>
</dbReference>
<dbReference type="GeneID" id="102347582"/>
<evidence type="ECO:0000256" key="9">
    <source>
        <dbReference type="ARBA" id="ARBA00023180"/>
    </source>
</evidence>
<keyword evidence="3" id="KW-0217">Developmental protein</keyword>
<dbReference type="STRING" id="7897.ENSLACP00000023369"/>
<dbReference type="SUPFAM" id="SSF57501">
    <property type="entry name" value="Cystine-knot cytokines"/>
    <property type="match status" value="1"/>
</dbReference>
<dbReference type="GO" id="GO:0051781">
    <property type="term" value="P:positive regulation of cell division"/>
    <property type="evidence" value="ECO:0007669"/>
    <property type="project" value="UniProtKB-KW"/>
</dbReference>
<evidence type="ECO:0000313" key="15">
    <source>
        <dbReference type="Proteomes" id="UP000008672"/>
    </source>
</evidence>
<dbReference type="SUPFAM" id="SSF57593">
    <property type="entry name" value="Heparin-binding domain from vascular endothelial growth factor"/>
    <property type="match status" value="1"/>
</dbReference>
<reference evidence="14" key="2">
    <citation type="submission" date="2025-08" db="UniProtKB">
        <authorList>
            <consortium name="Ensembl"/>
        </authorList>
    </citation>
    <scope>IDENTIFICATION</scope>
</reference>
<dbReference type="InterPro" id="IPR036841">
    <property type="entry name" value="VEGF_C_sf"/>
</dbReference>
<evidence type="ECO:0000256" key="12">
    <source>
        <dbReference type="SAM" id="MobiDB-lite"/>
    </source>
</evidence>
<dbReference type="PROSITE" id="PS00249">
    <property type="entry name" value="PDGF_1"/>
    <property type="match status" value="1"/>
</dbReference>
<evidence type="ECO:0000313" key="14">
    <source>
        <dbReference type="Ensembl" id="ENSLACP00000023369.1"/>
    </source>
</evidence>
<keyword evidence="5" id="KW-0037">Angiogenesis</keyword>
<reference evidence="15" key="1">
    <citation type="submission" date="2011-08" db="EMBL/GenBank/DDBJ databases">
        <title>The draft genome of Latimeria chalumnae.</title>
        <authorList>
            <person name="Di Palma F."/>
            <person name="Alfoldi J."/>
            <person name="Johnson J."/>
            <person name="Berlin A."/>
            <person name="Gnerre S."/>
            <person name="Jaffe D."/>
            <person name="MacCallum I."/>
            <person name="Young S."/>
            <person name="Walker B.J."/>
            <person name="Lander E."/>
            <person name="Lindblad-Toh K."/>
        </authorList>
    </citation>
    <scope>NUCLEOTIDE SEQUENCE [LARGE SCALE GENOMIC DNA]</scope>
    <source>
        <strain evidence="15">Wild caught</strain>
    </source>
</reference>
<feature type="domain" description="Platelet-derived growth factor (PDGF) family profile" evidence="13">
    <location>
        <begin position="1"/>
        <end position="94"/>
    </location>
</feature>
<comment type="subcellular location">
    <subcellularLocation>
        <location evidence="1">Secreted</location>
    </subcellularLocation>
</comment>
<dbReference type="InterPro" id="IPR029034">
    <property type="entry name" value="Cystine-knot_cytokine"/>
</dbReference>
<evidence type="ECO:0000259" key="13">
    <source>
        <dbReference type="PROSITE" id="PS50278"/>
    </source>
</evidence>
<dbReference type="InterPro" id="IPR023581">
    <property type="entry name" value="PD_growth_factor_CS"/>
</dbReference>
<reference evidence="14" key="3">
    <citation type="submission" date="2025-09" db="UniProtKB">
        <authorList>
            <consortium name="Ensembl"/>
        </authorList>
    </citation>
    <scope>IDENTIFICATION</scope>
</reference>
<evidence type="ECO:0000256" key="5">
    <source>
        <dbReference type="ARBA" id="ARBA00022657"/>
    </source>
</evidence>
<dbReference type="EMBL" id="AFYH01015794">
    <property type="status" value="NOT_ANNOTATED_CDS"/>
    <property type="molecule type" value="Genomic_DNA"/>
</dbReference>
<dbReference type="OMA" id="TEYPHES"/>
<keyword evidence="15" id="KW-1185">Reference proteome</keyword>
<dbReference type="GO" id="GO:0008083">
    <property type="term" value="F:growth factor activity"/>
    <property type="evidence" value="ECO:0007669"/>
    <property type="project" value="UniProtKB-KW"/>
</dbReference>
<dbReference type="SMART" id="SM00141">
    <property type="entry name" value="PDGF"/>
    <property type="match status" value="1"/>
</dbReference>
<keyword evidence="6" id="KW-0221">Differentiation</keyword>
<dbReference type="OrthoDB" id="6370328at2759"/>
<keyword evidence="9" id="KW-0325">Glycoprotein</keyword>
<dbReference type="PANTHER" id="PTHR12025">
    <property type="entry name" value="VASCULAR ENDOTHELIAL GROWTH FACTOR"/>
    <property type="match status" value="1"/>
</dbReference>
<evidence type="ECO:0000256" key="2">
    <source>
        <dbReference type="ARBA" id="ARBA00006686"/>
    </source>
</evidence>